<feature type="compositionally biased region" description="Pro residues" evidence="1">
    <location>
        <begin position="35"/>
        <end position="45"/>
    </location>
</feature>
<dbReference type="EMBL" id="JANPWB010000005">
    <property type="protein sequence ID" value="KAJ1184525.1"/>
    <property type="molecule type" value="Genomic_DNA"/>
</dbReference>
<dbReference type="AlphaFoldDB" id="A0AAV7U630"/>
<evidence type="ECO:0000256" key="1">
    <source>
        <dbReference type="SAM" id="MobiDB-lite"/>
    </source>
</evidence>
<keyword evidence="3" id="KW-1185">Reference proteome</keyword>
<protein>
    <submittedName>
        <fullName evidence="2">Uncharacterized protein</fullName>
    </submittedName>
</protein>
<evidence type="ECO:0000313" key="3">
    <source>
        <dbReference type="Proteomes" id="UP001066276"/>
    </source>
</evidence>
<proteinExistence type="predicted"/>
<feature type="region of interest" description="Disordered" evidence="1">
    <location>
        <begin position="1"/>
        <end position="172"/>
    </location>
</feature>
<accession>A0AAV7U630</accession>
<gene>
    <name evidence="2" type="ORF">NDU88_001331</name>
</gene>
<comment type="caution">
    <text evidence="2">The sequence shown here is derived from an EMBL/GenBank/DDBJ whole genome shotgun (WGS) entry which is preliminary data.</text>
</comment>
<sequence>MEAGARAHPARRAAPEKGAVPAEDPRGQLRDLSPSAPPLPLPPRSRGPAAGAWMGRGTARVGHHARRGHPQQPRREARALPGLGQKDPGGDPGNRNRRRPEAARPPFQAARTDSRGLRPRRRLCTPGDPSRERAPDSWVLSKLQPLGGEALPRGNEHQMSRQGTGFLTFGGL</sequence>
<organism evidence="2 3">
    <name type="scientific">Pleurodeles waltl</name>
    <name type="common">Iberian ribbed newt</name>
    <dbReference type="NCBI Taxonomy" id="8319"/>
    <lineage>
        <taxon>Eukaryota</taxon>
        <taxon>Metazoa</taxon>
        <taxon>Chordata</taxon>
        <taxon>Craniata</taxon>
        <taxon>Vertebrata</taxon>
        <taxon>Euteleostomi</taxon>
        <taxon>Amphibia</taxon>
        <taxon>Batrachia</taxon>
        <taxon>Caudata</taxon>
        <taxon>Salamandroidea</taxon>
        <taxon>Salamandridae</taxon>
        <taxon>Pleurodelinae</taxon>
        <taxon>Pleurodeles</taxon>
    </lineage>
</organism>
<evidence type="ECO:0000313" key="2">
    <source>
        <dbReference type="EMBL" id="KAJ1184525.1"/>
    </source>
</evidence>
<dbReference type="Proteomes" id="UP001066276">
    <property type="component" value="Chromosome 3_1"/>
</dbReference>
<reference evidence="2" key="1">
    <citation type="journal article" date="2022" name="bioRxiv">
        <title>Sequencing and chromosome-scale assembly of the giantPleurodeles waltlgenome.</title>
        <authorList>
            <person name="Brown T."/>
            <person name="Elewa A."/>
            <person name="Iarovenko S."/>
            <person name="Subramanian E."/>
            <person name="Araus A.J."/>
            <person name="Petzold A."/>
            <person name="Susuki M."/>
            <person name="Suzuki K.-i.T."/>
            <person name="Hayashi T."/>
            <person name="Toyoda A."/>
            <person name="Oliveira C."/>
            <person name="Osipova E."/>
            <person name="Leigh N.D."/>
            <person name="Simon A."/>
            <person name="Yun M.H."/>
        </authorList>
    </citation>
    <scope>NUCLEOTIDE SEQUENCE</scope>
    <source>
        <strain evidence="2">20211129_DDA</strain>
        <tissue evidence="2">Liver</tissue>
    </source>
</reference>
<name>A0AAV7U630_PLEWA</name>